<dbReference type="InterPro" id="IPR053139">
    <property type="entry name" value="Surface_bspA-like"/>
</dbReference>
<dbReference type="InterPro" id="IPR032675">
    <property type="entry name" value="LRR_dom_sf"/>
</dbReference>
<name>A0ABR2HWY0_9EUKA</name>
<evidence type="ECO:0000313" key="2">
    <source>
        <dbReference type="EMBL" id="KAK8854134.1"/>
    </source>
</evidence>
<dbReference type="Pfam" id="PF13306">
    <property type="entry name" value="LRR_5"/>
    <property type="match status" value="2"/>
</dbReference>
<evidence type="ECO:0000256" key="1">
    <source>
        <dbReference type="SAM" id="MobiDB-lite"/>
    </source>
</evidence>
<dbReference type="PANTHER" id="PTHR45661">
    <property type="entry name" value="SURFACE ANTIGEN"/>
    <property type="match status" value="1"/>
</dbReference>
<dbReference type="Proteomes" id="UP001470230">
    <property type="component" value="Unassembled WGS sequence"/>
</dbReference>
<dbReference type="SUPFAM" id="SSF52058">
    <property type="entry name" value="L domain-like"/>
    <property type="match status" value="2"/>
</dbReference>
<dbReference type="PANTHER" id="PTHR45661:SF3">
    <property type="entry name" value="IG-LIKE DOMAIN-CONTAINING PROTEIN"/>
    <property type="match status" value="1"/>
</dbReference>
<proteinExistence type="predicted"/>
<feature type="compositionally biased region" description="Acidic residues" evidence="1">
    <location>
        <begin position="288"/>
        <end position="305"/>
    </location>
</feature>
<sequence>MESYINSKKKLYSAILEFLENSDDDNLSELNHLVDIVTNQHLEGDLEEMKDFLKIIKNISDNHHRHLNFMNRINNILHQSKDKIKQTLSNDEIFEIFRSNKIIVLFLLKSDILTITESIYKEMISKLDPNGMKYCYFFYPEIEKFIGEEKMKDIKNELLEKDPQIFENFENNRQEGENDSYLCSLIRQDSVKEFITYINRTNYPLSSSISPSIFETNSFLIENKNITLIEYSAFFGSIQIFKYLQMNKVELTPSLWLYAIHSKKAELIHLLESNKVCPPIFKKQNNDENNEEDENDENEQVEESSDDNYLECFIESIKCHHNDIAEYIKNNLLNQEEEEKIISHIIKYLNYNYFQINTVVNHGFIYFCLYDYTSNNNEIEVIYCLLQKEKEISDEFFRENAKIEKIAIPPSILSIKDWAFKDCKLLTHVSIPSSVRSIGDYAFSKCDSLIEISIPSSVTSIGEDSLSYCKSLSQIQIPSSVTSIGGGAFCHCTSLKQMAFPPLLTSINNSILYNCTSLEHVLIPSSAKAIGGYAFSCCLSLKQLLIPPSVSYIGFSAFKESEKLTQISIPPLVTSIKSFTFCYCSSLEHVSIPPSVTSIGGSAFYCCGSLTQISIPPSVTSIGESAFQYCESLTHVSIPTSVTSIGDEAFSNCISLKQVSIPPSITSIGKKVFEGCPFQTPK</sequence>
<dbReference type="Gene3D" id="3.80.10.10">
    <property type="entry name" value="Ribonuclease Inhibitor"/>
    <property type="match status" value="3"/>
</dbReference>
<dbReference type="SUPFAM" id="SSF48403">
    <property type="entry name" value="Ankyrin repeat"/>
    <property type="match status" value="1"/>
</dbReference>
<dbReference type="Gene3D" id="3.40.50.12480">
    <property type="match status" value="1"/>
</dbReference>
<dbReference type="InterPro" id="IPR026906">
    <property type="entry name" value="LRR_5"/>
</dbReference>
<evidence type="ECO:0000313" key="3">
    <source>
        <dbReference type="Proteomes" id="UP001470230"/>
    </source>
</evidence>
<protein>
    <submittedName>
        <fullName evidence="2">Uncharacterized protein</fullName>
    </submittedName>
</protein>
<keyword evidence="3" id="KW-1185">Reference proteome</keyword>
<feature type="region of interest" description="Disordered" evidence="1">
    <location>
        <begin position="282"/>
        <end position="305"/>
    </location>
</feature>
<accession>A0ABR2HWY0</accession>
<comment type="caution">
    <text evidence="2">The sequence shown here is derived from an EMBL/GenBank/DDBJ whole genome shotgun (WGS) entry which is preliminary data.</text>
</comment>
<dbReference type="EMBL" id="JAPFFF010000021">
    <property type="protein sequence ID" value="KAK8854134.1"/>
    <property type="molecule type" value="Genomic_DNA"/>
</dbReference>
<gene>
    <name evidence="2" type="ORF">M9Y10_016688</name>
</gene>
<reference evidence="2 3" key="1">
    <citation type="submission" date="2024-04" db="EMBL/GenBank/DDBJ databases">
        <title>Tritrichomonas musculus Genome.</title>
        <authorList>
            <person name="Alves-Ferreira E."/>
            <person name="Grigg M."/>
            <person name="Lorenzi H."/>
            <person name="Galac M."/>
        </authorList>
    </citation>
    <scope>NUCLEOTIDE SEQUENCE [LARGE SCALE GENOMIC DNA]</scope>
    <source>
        <strain evidence="2 3">EAF2021</strain>
    </source>
</reference>
<organism evidence="2 3">
    <name type="scientific">Tritrichomonas musculus</name>
    <dbReference type="NCBI Taxonomy" id="1915356"/>
    <lineage>
        <taxon>Eukaryota</taxon>
        <taxon>Metamonada</taxon>
        <taxon>Parabasalia</taxon>
        <taxon>Tritrichomonadida</taxon>
        <taxon>Tritrichomonadidae</taxon>
        <taxon>Tritrichomonas</taxon>
    </lineage>
</organism>
<dbReference type="InterPro" id="IPR036770">
    <property type="entry name" value="Ankyrin_rpt-contain_sf"/>
</dbReference>